<dbReference type="InterPro" id="IPR008183">
    <property type="entry name" value="Aldose_1/G6P_1-epimerase"/>
</dbReference>
<dbReference type="EC" id="5.1.3.3" evidence="9"/>
<dbReference type="PANTHER" id="PTHR10091:SF0">
    <property type="entry name" value="GALACTOSE MUTAROTASE"/>
    <property type="match status" value="1"/>
</dbReference>
<evidence type="ECO:0000256" key="1">
    <source>
        <dbReference type="ARBA" id="ARBA00004496"/>
    </source>
</evidence>
<dbReference type="GO" id="GO:0030246">
    <property type="term" value="F:carbohydrate binding"/>
    <property type="evidence" value="ECO:0007669"/>
    <property type="project" value="InterPro"/>
</dbReference>
<keyword evidence="6" id="KW-0597">Phosphoprotein</keyword>
<dbReference type="PIRSF" id="PIRSF005096">
    <property type="entry name" value="GALM"/>
    <property type="match status" value="1"/>
</dbReference>
<organism evidence="9">
    <name type="scientific">termite gut metagenome</name>
    <dbReference type="NCBI Taxonomy" id="433724"/>
    <lineage>
        <taxon>unclassified sequences</taxon>
        <taxon>metagenomes</taxon>
        <taxon>organismal metagenomes</taxon>
    </lineage>
</organism>
<keyword evidence="5" id="KW-0963">Cytoplasm</keyword>
<dbReference type="Gene3D" id="2.70.98.10">
    <property type="match status" value="1"/>
</dbReference>
<dbReference type="UniPathway" id="UPA00242"/>
<dbReference type="PANTHER" id="PTHR10091">
    <property type="entry name" value="ALDOSE-1-EPIMERASE"/>
    <property type="match status" value="1"/>
</dbReference>
<reference evidence="9" key="1">
    <citation type="submission" date="2019-03" db="EMBL/GenBank/DDBJ databases">
        <title>Single cell metagenomics reveals metabolic interactions within the superorganism composed of flagellate Streblomastix strix and complex community of Bacteroidetes bacteria on its surface.</title>
        <authorList>
            <person name="Treitli S.C."/>
            <person name="Kolisko M."/>
            <person name="Husnik F."/>
            <person name="Keeling P."/>
            <person name="Hampl V."/>
        </authorList>
    </citation>
    <scope>NUCLEOTIDE SEQUENCE</scope>
    <source>
        <strain evidence="9">STM</strain>
    </source>
</reference>
<comment type="pathway">
    <text evidence="2">Carbohydrate metabolism; hexose metabolism.</text>
</comment>
<dbReference type="GO" id="GO:0006006">
    <property type="term" value="P:glucose metabolic process"/>
    <property type="evidence" value="ECO:0007669"/>
    <property type="project" value="TreeGrafter"/>
</dbReference>
<sequence length="365" mass="40336">MINTFSTEGNRSHLARSKFQKTVDNKQTDLFILKNNSGMEVAITNYGCTILSIMVPDKDGKYANVVLGHDSIDNVINSPEPFLNTVIGRYGNRISEGKFILEDKEYTLSINNGPNSLHGGPKGFHAKVWDAEQIDGKTLQLSYSSADGEEGFPGNLDVTLTYSLEENENALVIDYKATTDQTTVINLTNHAFFNLAGIAHPTPSIESNTVIINAEYYIPINEVCIPTGEILKVEGTPIDFRTPHAIGERINDPFPQLIHGNGYDHCYVLDKDEQGELSWAASCIDRVSGRILEVYTTEPGLQLYTGNWLNGFTGAHGVTYPARSGICFEAQCFPDTPNRPYFPTAALASGDEYQQVTIYKFDVQD</sequence>
<dbReference type="Pfam" id="PF01263">
    <property type="entry name" value="Aldose_epim"/>
    <property type="match status" value="1"/>
</dbReference>
<dbReference type="FunFam" id="2.70.98.10:FF:000003">
    <property type="entry name" value="Aldose 1-epimerase"/>
    <property type="match status" value="1"/>
</dbReference>
<comment type="subunit">
    <text evidence="4">Monomer.</text>
</comment>
<dbReference type="InterPro" id="IPR014718">
    <property type="entry name" value="GH-type_carb-bd"/>
</dbReference>
<name>A0A5J4SB31_9ZZZZ</name>
<comment type="similarity">
    <text evidence="3">Belongs to the aldose epimerase family.</text>
</comment>
<evidence type="ECO:0000256" key="2">
    <source>
        <dbReference type="ARBA" id="ARBA00005028"/>
    </source>
</evidence>
<evidence type="ECO:0000256" key="6">
    <source>
        <dbReference type="ARBA" id="ARBA00022553"/>
    </source>
</evidence>
<dbReference type="InterPro" id="IPR011013">
    <property type="entry name" value="Gal_mutarotase_sf_dom"/>
</dbReference>
<dbReference type="EMBL" id="SNRY01000297">
    <property type="protein sequence ID" value="KAA6342962.1"/>
    <property type="molecule type" value="Genomic_DNA"/>
</dbReference>
<comment type="subcellular location">
    <subcellularLocation>
        <location evidence="1">Cytoplasm</location>
    </subcellularLocation>
</comment>
<keyword evidence="7 9" id="KW-0413">Isomerase</keyword>
<evidence type="ECO:0000256" key="4">
    <source>
        <dbReference type="ARBA" id="ARBA00011245"/>
    </source>
</evidence>
<evidence type="ECO:0000256" key="7">
    <source>
        <dbReference type="ARBA" id="ARBA00023235"/>
    </source>
</evidence>
<protein>
    <submittedName>
        <fullName evidence="9">Aldose 1-epimerase</fullName>
        <ecNumber evidence="9">5.1.3.3</ecNumber>
    </submittedName>
</protein>
<dbReference type="NCBIfam" id="NF008277">
    <property type="entry name" value="PRK11055.1"/>
    <property type="match status" value="1"/>
</dbReference>
<accession>A0A5J4SB31</accession>
<dbReference type="AlphaFoldDB" id="A0A5J4SB31"/>
<gene>
    <name evidence="9" type="ORF">EZS27_009333</name>
</gene>
<evidence type="ECO:0000256" key="5">
    <source>
        <dbReference type="ARBA" id="ARBA00022490"/>
    </source>
</evidence>
<dbReference type="InterPro" id="IPR047215">
    <property type="entry name" value="Galactose_mutarotase-like"/>
</dbReference>
<dbReference type="CDD" id="cd09019">
    <property type="entry name" value="galactose_mutarotase_like"/>
    <property type="match status" value="1"/>
</dbReference>
<keyword evidence="8" id="KW-0119">Carbohydrate metabolism</keyword>
<evidence type="ECO:0000313" key="9">
    <source>
        <dbReference type="EMBL" id="KAA6342962.1"/>
    </source>
</evidence>
<dbReference type="GO" id="GO:0033499">
    <property type="term" value="P:galactose catabolic process via UDP-galactose, Leloir pathway"/>
    <property type="evidence" value="ECO:0007669"/>
    <property type="project" value="TreeGrafter"/>
</dbReference>
<dbReference type="InterPro" id="IPR015443">
    <property type="entry name" value="Aldose_1-epimerase"/>
</dbReference>
<dbReference type="SUPFAM" id="SSF74650">
    <property type="entry name" value="Galactose mutarotase-like"/>
    <property type="match status" value="1"/>
</dbReference>
<evidence type="ECO:0000256" key="3">
    <source>
        <dbReference type="ARBA" id="ARBA00006206"/>
    </source>
</evidence>
<evidence type="ECO:0000256" key="8">
    <source>
        <dbReference type="ARBA" id="ARBA00023277"/>
    </source>
</evidence>
<dbReference type="GO" id="GO:0005737">
    <property type="term" value="C:cytoplasm"/>
    <property type="evidence" value="ECO:0007669"/>
    <property type="project" value="UniProtKB-SubCell"/>
</dbReference>
<dbReference type="GO" id="GO:0004034">
    <property type="term" value="F:aldose 1-epimerase activity"/>
    <property type="evidence" value="ECO:0007669"/>
    <property type="project" value="UniProtKB-EC"/>
</dbReference>
<comment type="caution">
    <text evidence="9">The sequence shown here is derived from an EMBL/GenBank/DDBJ whole genome shotgun (WGS) entry which is preliminary data.</text>
</comment>
<proteinExistence type="inferred from homology"/>